<dbReference type="InParanoid" id="G0NWZ4"/>
<accession>G0NWZ4</accession>
<dbReference type="Proteomes" id="UP000008068">
    <property type="component" value="Unassembled WGS sequence"/>
</dbReference>
<proteinExistence type="predicted"/>
<evidence type="ECO:0008006" key="3">
    <source>
        <dbReference type="Google" id="ProtNLM"/>
    </source>
</evidence>
<evidence type="ECO:0000313" key="1">
    <source>
        <dbReference type="EMBL" id="EGT39293.1"/>
    </source>
</evidence>
<sequence length="256" mass="29381">MNPLPTIVQKKPVNAQADTKPLRWRPWGIEYIDKDYGPIQRMTQNHINGLFHLSDIDLELCRENLKQGYYPDILNVTDILVTLDSVQSNTLHEILQMHPNVKSLKIREIDGVVPADSILFKIEEVALHGSFRFLPTFLDNFSGRRAYLSFPGISARDVINCVIDWISGRRLHNLSMLYMGVGLNDSIVSFSLRPLAKNIVMPDTYEGSFRFIGCRRIGSHKWQGSDEQFLHFERETDQKIATLVYSESSSTLLVWD</sequence>
<name>G0NWZ4_CAEBE</name>
<protein>
    <recommendedName>
        <fullName evidence="3">F-box associated domain-containing protein</fullName>
    </recommendedName>
</protein>
<dbReference type="HOGENOM" id="CLU_1086756_0_0_1"/>
<dbReference type="PANTHER" id="PTHR21503">
    <property type="entry name" value="F-BOX-CONTAINING HYPOTHETICAL PROTEIN C.ELEGANS"/>
    <property type="match status" value="1"/>
</dbReference>
<reference evidence="2" key="1">
    <citation type="submission" date="2011-07" db="EMBL/GenBank/DDBJ databases">
        <authorList>
            <consortium name="Caenorhabditis brenneri Sequencing and Analysis Consortium"/>
            <person name="Wilson R.K."/>
        </authorList>
    </citation>
    <scope>NUCLEOTIDE SEQUENCE [LARGE SCALE GENOMIC DNA]</scope>
    <source>
        <strain evidence="2">PB2801</strain>
    </source>
</reference>
<dbReference type="AlphaFoldDB" id="G0NWZ4"/>
<gene>
    <name evidence="1" type="ORF">CAEBREN_09278</name>
</gene>
<keyword evidence="2" id="KW-1185">Reference proteome</keyword>
<evidence type="ECO:0000313" key="2">
    <source>
        <dbReference type="Proteomes" id="UP000008068"/>
    </source>
</evidence>
<organism evidence="2">
    <name type="scientific">Caenorhabditis brenneri</name>
    <name type="common">Nematode worm</name>
    <dbReference type="NCBI Taxonomy" id="135651"/>
    <lineage>
        <taxon>Eukaryota</taxon>
        <taxon>Metazoa</taxon>
        <taxon>Ecdysozoa</taxon>
        <taxon>Nematoda</taxon>
        <taxon>Chromadorea</taxon>
        <taxon>Rhabditida</taxon>
        <taxon>Rhabditina</taxon>
        <taxon>Rhabditomorpha</taxon>
        <taxon>Rhabditoidea</taxon>
        <taxon>Rhabditidae</taxon>
        <taxon>Peloderinae</taxon>
        <taxon>Caenorhabditis</taxon>
    </lineage>
</organism>
<dbReference type="PANTHER" id="PTHR21503:SF8">
    <property type="entry name" value="F-BOX ASSOCIATED DOMAIN-CONTAINING PROTEIN-RELATED"/>
    <property type="match status" value="1"/>
</dbReference>
<dbReference type="EMBL" id="GL379967">
    <property type="protein sequence ID" value="EGT39293.1"/>
    <property type="molecule type" value="Genomic_DNA"/>
</dbReference>